<evidence type="ECO:0000259" key="1">
    <source>
        <dbReference type="Pfam" id="PF03551"/>
    </source>
</evidence>
<reference evidence="3" key="1">
    <citation type="submission" date="2023-07" db="EMBL/GenBank/DDBJ databases">
        <title>30 novel species of actinomycetes from the DSMZ collection.</title>
        <authorList>
            <person name="Nouioui I."/>
        </authorList>
    </citation>
    <scope>NUCLEOTIDE SEQUENCE [LARGE SCALE GENOMIC DNA]</scope>
    <source>
        <strain evidence="3">DSM 41699</strain>
    </source>
</reference>
<proteinExistence type="predicted"/>
<protein>
    <submittedName>
        <fullName evidence="2">PadR family transcriptional regulator</fullName>
    </submittedName>
</protein>
<accession>A0ABU2TL09</accession>
<dbReference type="RefSeq" id="WP_311690767.1">
    <property type="nucleotide sequence ID" value="NZ_JAVREY010000001.1"/>
</dbReference>
<dbReference type="PANTHER" id="PTHR33169">
    <property type="entry name" value="PADR-FAMILY TRANSCRIPTIONAL REGULATOR"/>
    <property type="match status" value="1"/>
</dbReference>
<dbReference type="Proteomes" id="UP001183809">
    <property type="component" value="Unassembled WGS sequence"/>
</dbReference>
<dbReference type="SUPFAM" id="SSF46785">
    <property type="entry name" value="Winged helix' DNA-binding domain"/>
    <property type="match status" value="1"/>
</dbReference>
<dbReference type="PANTHER" id="PTHR33169:SF26">
    <property type="entry name" value="CONSERVED PROTEIN"/>
    <property type="match status" value="1"/>
</dbReference>
<dbReference type="InterPro" id="IPR036390">
    <property type="entry name" value="WH_DNA-bd_sf"/>
</dbReference>
<dbReference type="InterPro" id="IPR005149">
    <property type="entry name" value="Tscrpt_reg_PadR_N"/>
</dbReference>
<dbReference type="EMBL" id="JAVREY010000001">
    <property type="protein sequence ID" value="MDT0461616.1"/>
    <property type="molecule type" value="Genomic_DNA"/>
</dbReference>
<name>A0ABU2TL09_9ACTN</name>
<comment type="caution">
    <text evidence="2">The sequence shown here is derived from an EMBL/GenBank/DDBJ whole genome shotgun (WGS) entry which is preliminary data.</text>
</comment>
<feature type="domain" description="Transcription regulator PadR N-terminal" evidence="1">
    <location>
        <begin position="6"/>
        <end position="78"/>
    </location>
</feature>
<evidence type="ECO:0000313" key="3">
    <source>
        <dbReference type="Proteomes" id="UP001183809"/>
    </source>
</evidence>
<sequence>MLELSILGFLAEEPLHGYELKARIAALNGHVHRVSDGALYPAISRLVAAGKLDQRIEAGTSAAPRRILSLTDEGRADLLERLRHPKQAEITDHVRFNTVLAFLRCLPDPGEQAAVLRRRLDFLETPASFFYRDGRPVRAEEAEDPFRAGMLRVARATGEAERAWLREAIDRLEG</sequence>
<evidence type="ECO:0000313" key="2">
    <source>
        <dbReference type="EMBL" id="MDT0461616.1"/>
    </source>
</evidence>
<gene>
    <name evidence="2" type="ORF">RM764_01145</name>
</gene>
<dbReference type="Pfam" id="PF03551">
    <property type="entry name" value="PadR"/>
    <property type="match status" value="1"/>
</dbReference>
<dbReference type="InterPro" id="IPR052509">
    <property type="entry name" value="Metal_resp_DNA-bind_regulator"/>
</dbReference>
<organism evidence="2 3">
    <name type="scientific">Streptomyces gibsoniae</name>
    <dbReference type="NCBI Taxonomy" id="3075529"/>
    <lineage>
        <taxon>Bacteria</taxon>
        <taxon>Bacillati</taxon>
        <taxon>Actinomycetota</taxon>
        <taxon>Actinomycetes</taxon>
        <taxon>Kitasatosporales</taxon>
        <taxon>Streptomycetaceae</taxon>
        <taxon>Streptomyces</taxon>
    </lineage>
</organism>
<dbReference type="InterPro" id="IPR036388">
    <property type="entry name" value="WH-like_DNA-bd_sf"/>
</dbReference>
<keyword evidence="3" id="KW-1185">Reference proteome</keyword>
<dbReference type="Gene3D" id="1.10.10.10">
    <property type="entry name" value="Winged helix-like DNA-binding domain superfamily/Winged helix DNA-binding domain"/>
    <property type="match status" value="1"/>
</dbReference>